<dbReference type="RefSeq" id="WP_156191643.1">
    <property type="nucleotide sequence ID" value="NZ_CP046452.1"/>
</dbReference>
<keyword evidence="1" id="KW-1133">Transmembrane helix</keyword>
<keyword evidence="1" id="KW-0812">Transmembrane</keyword>
<dbReference type="GO" id="GO:0005886">
    <property type="term" value="C:plasma membrane"/>
    <property type="evidence" value="ECO:0007669"/>
    <property type="project" value="UniProtKB-SubCell"/>
</dbReference>
<feature type="transmembrane region" description="Helical" evidence="1">
    <location>
        <begin position="20"/>
        <end position="42"/>
    </location>
</feature>
<keyword evidence="3" id="KW-1185">Reference proteome</keyword>
<feature type="transmembrane region" description="Helical" evidence="1">
    <location>
        <begin position="62"/>
        <end position="84"/>
    </location>
</feature>
<reference evidence="3" key="1">
    <citation type="submission" date="2019-11" db="EMBL/GenBank/DDBJ databases">
        <title>Complete genome sequence of Corynebacterium kalinowskii 1959, a novel Corynebacterium species isolated from soil of a small paddock in Vilsendorf, Germany.</title>
        <authorList>
            <person name="Schaffert L."/>
            <person name="Ruwe M."/>
            <person name="Milse J."/>
            <person name="Hanuschka K."/>
            <person name="Ortseifen V."/>
            <person name="Droste J."/>
            <person name="Brandt D."/>
            <person name="Schlueter L."/>
            <person name="Kutter Y."/>
            <person name="Vinke S."/>
            <person name="Viehoefer P."/>
            <person name="Jacob L."/>
            <person name="Luebke N.-C."/>
            <person name="Schulte-Berndt E."/>
            <person name="Hain C."/>
            <person name="Linder M."/>
            <person name="Schmidt P."/>
            <person name="Wollenschlaeger L."/>
            <person name="Luttermann T."/>
            <person name="Thieme E."/>
            <person name="Hassa J."/>
            <person name="Haak M."/>
            <person name="Wittchen M."/>
            <person name="Mentz A."/>
            <person name="Persicke M."/>
            <person name="Busche T."/>
            <person name="Ruckert C."/>
        </authorList>
    </citation>
    <scope>NUCLEOTIDE SEQUENCE [LARGE SCALE GENOMIC DNA]</scope>
    <source>
        <strain evidence="3">1959</strain>
    </source>
</reference>
<gene>
    <name evidence="2" type="ORF">CKALI_01595</name>
</gene>
<protein>
    <submittedName>
        <fullName evidence="2">ABC-2 family transporter protein</fullName>
    </submittedName>
</protein>
<feature type="transmembrane region" description="Helical" evidence="1">
    <location>
        <begin position="150"/>
        <end position="171"/>
    </location>
</feature>
<accession>A0A6B8W0E7</accession>
<proteinExistence type="predicted"/>
<evidence type="ECO:0000256" key="1">
    <source>
        <dbReference type="SAM" id="Phobius"/>
    </source>
</evidence>
<sequence length="255" mass="28503">MFLNVLKSEFTKLRTTRAFWGNLIFFLLMTLGFNAFMFFMMAKFSEETQGIPVPPQSVAPGINMPGAMIIAIMSVIVVTSEYTHKFITMTFQATPNRVVLALAKLVLMMLVGGLLAFLVQLIGFPMAQLILGKEMGADLGLGNSEVQGYLWKSAVYAMMFVLFAQGLAWILRSAVAAIVIILGWYMALEVMVLPMIYKVGEKIVPYAPFKNLSAFYYGEPIEEVPWNEWGSLAYFGAWALVFYIIGLVLLVRRDA</sequence>
<feature type="transmembrane region" description="Helical" evidence="1">
    <location>
        <begin position="178"/>
        <end position="197"/>
    </location>
</feature>
<name>A0A6B8W0E7_9CORY</name>
<dbReference type="Proteomes" id="UP000427071">
    <property type="component" value="Chromosome"/>
</dbReference>
<organism evidence="2 3">
    <name type="scientific">Corynebacterium kalinowskii</name>
    <dbReference type="NCBI Taxonomy" id="2675216"/>
    <lineage>
        <taxon>Bacteria</taxon>
        <taxon>Bacillati</taxon>
        <taxon>Actinomycetota</taxon>
        <taxon>Actinomycetes</taxon>
        <taxon>Mycobacteriales</taxon>
        <taxon>Corynebacteriaceae</taxon>
        <taxon>Corynebacterium</taxon>
    </lineage>
</organism>
<dbReference type="EMBL" id="CP046452">
    <property type="protein sequence ID" value="QGU01218.1"/>
    <property type="molecule type" value="Genomic_DNA"/>
</dbReference>
<feature type="transmembrane region" description="Helical" evidence="1">
    <location>
        <begin position="232"/>
        <end position="251"/>
    </location>
</feature>
<dbReference type="KEGG" id="ckw:CKALI_01595"/>
<evidence type="ECO:0000313" key="3">
    <source>
        <dbReference type="Proteomes" id="UP000427071"/>
    </source>
</evidence>
<evidence type="ECO:0000313" key="2">
    <source>
        <dbReference type="EMBL" id="QGU01218.1"/>
    </source>
</evidence>
<dbReference type="AlphaFoldDB" id="A0A6B8W0E7"/>
<feature type="transmembrane region" description="Helical" evidence="1">
    <location>
        <begin position="105"/>
        <end position="130"/>
    </location>
</feature>
<keyword evidence="1" id="KW-0472">Membrane</keyword>
<dbReference type="GO" id="GO:0140359">
    <property type="term" value="F:ABC-type transporter activity"/>
    <property type="evidence" value="ECO:0007669"/>
    <property type="project" value="InterPro"/>
</dbReference>